<evidence type="ECO:0000256" key="5">
    <source>
        <dbReference type="ARBA" id="ARBA00022499"/>
    </source>
</evidence>
<gene>
    <name evidence="15" type="ORF">K7432_013528</name>
</gene>
<evidence type="ECO:0000313" key="15">
    <source>
        <dbReference type="EMBL" id="KAK9694202.1"/>
    </source>
</evidence>
<evidence type="ECO:0000256" key="8">
    <source>
        <dbReference type="ARBA" id="ARBA00022990"/>
    </source>
</evidence>
<feature type="region of interest" description="Disordered" evidence="14">
    <location>
        <begin position="40"/>
        <end position="72"/>
    </location>
</feature>
<evidence type="ECO:0000256" key="4">
    <source>
        <dbReference type="ARBA" id="ARBA00022490"/>
    </source>
</evidence>
<keyword evidence="4" id="KW-0963">Cytoplasm</keyword>
<evidence type="ECO:0000256" key="12">
    <source>
        <dbReference type="ARBA" id="ARBA00034864"/>
    </source>
</evidence>
<evidence type="ECO:0000256" key="9">
    <source>
        <dbReference type="ARBA" id="ARBA00023054"/>
    </source>
</evidence>
<keyword evidence="6" id="KW-0597">Phosphoprotein</keyword>
<evidence type="ECO:0000256" key="2">
    <source>
        <dbReference type="ARBA" id="ARBA00004529"/>
    </source>
</evidence>
<comment type="subunit">
    <text evidence="13">Subunit of dynactin, a multiprotein complex part of a tripartite complex with dynein and a adapter, such as BICDL1, BICD2 or HOOK3. The dynactin complex is built around ACTR1A/ACTB filament and consists of an actin-related filament composed of a shoulder domain, a pointed end and a barbed end. Its length is defined by its flexible shoulder domain. The soulder is composed of 2 DCTN1 subunits, 4 DCTN2 and 2 DCTN3. The 4 DCNT2 (via N-terminus) bind the ACTR1A filament and act as molecular rulers to determine the length. The pointed end is important for binding dynein-dynactin cargo adapters. Consists of 4 subunits: ACTR10, DCNT4, DCTN5 and DCTN6. The barbed end is composed of a CAPZA1:CAPZB heterodimers, which binds ACTR1A/ACTB filament and dynactin and stabilizes dynactin. Interacts with ATP7B, but not ATP7A, in a copper-dependent manner. Interacts with ANK2; this interaction is required for localization at costameres. Interacts with N4BP2L1.</text>
</comment>
<keyword evidence="5" id="KW-1017">Isopeptide bond</keyword>
<comment type="similarity">
    <text evidence="11">Belongs to the dynactin subunit 4 family.</text>
</comment>
<protein>
    <recommendedName>
        <fullName evidence="12">Dynactin subunit 4</fullName>
    </recommendedName>
</protein>
<dbReference type="PANTHER" id="PTHR13034:SF2">
    <property type="entry name" value="DYNACTIN SUBUNIT 4"/>
    <property type="match status" value="1"/>
</dbReference>
<keyword evidence="9" id="KW-0175">Coiled coil</keyword>
<reference evidence="15 16" key="1">
    <citation type="submission" date="2023-04" db="EMBL/GenBank/DDBJ databases">
        <title>Genome of Basidiobolus ranarum AG-B5.</title>
        <authorList>
            <person name="Stajich J.E."/>
            <person name="Carter-House D."/>
            <person name="Gryganskyi A."/>
        </authorList>
    </citation>
    <scope>NUCLEOTIDE SEQUENCE [LARGE SCALE GENOMIC DNA]</scope>
    <source>
        <strain evidence="15 16">AG-B5</strain>
    </source>
</reference>
<dbReference type="InterPro" id="IPR008603">
    <property type="entry name" value="DCTN4"/>
</dbReference>
<evidence type="ECO:0000256" key="7">
    <source>
        <dbReference type="ARBA" id="ARBA00022843"/>
    </source>
</evidence>
<comment type="subcellular location">
    <subcellularLocation>
        <location evidence="1">Cytoplasm</location>
        <location evidence="1">Cytoskeleton</location>
        <location evidence="1">Microtubule organizing center</location>
        <location evidence="1">Centrosome</location>
    </subcellularLocation>
    <subcellularLocation>
        <location evidence="2">Cytoplasm</location>
        <location evidence="2">Cytoskeleton</location>
        <location evidence="2">Stress fiber</location>
    </subcellularLocation>
    <subcellularLocation>
        <location evidence="3">Cytoplasm</location>
        <location evidence="3">Myofibril</location>
    </subcellularLocation>
</comment>
<keyword evidence="7" id="KW-0832">Ubl conjugation</keyword>
<keyword evidence="16" id="KW-1185">Reference proteome</keyword>
<dbReference type="Pfam" id="PF05502">
    <property type="entry name" value="Dynactin_p62"/>
    <property type="match status" value="2"/>
</dbReference>
<dbReference type="EMBL" id="JASJQH010008230">
    <property type="protein sequence ID" value="KAK9694202.1"/>
    <property type="molecule type" value="Genomic_DNA"/>
</dbReference>
<keyword evidence="8" id="KW-0007">Acetylation</keyword>
<sequence length="500" mass="57312">MHRGLENKETLTAHPFIHYYCGCSDLYKISSGQAAADISNSETTHSLHKDEIESGKESDSSEENELDTPPFDLSEHDVHLVTQPLSKLYFCESCHQLRCPRCVQSEIVCYYCPNCLFEVPTASVKYEKNRCGRNCFECPLCSNTLSVVLSEKSSTQGSPETPESLYYLHCGVCRWSSKEIEMTFERPTGLAMQLQKTEDEQPDVQEFDNLKQHFERFFRANNPPSLPPSLLSIPGVSGFTKTSMLLHTQQQQQQQEVTPYKSDVVVADDKDLIEELINMTDSSEITTLEQRLKQLNTQSYRTTGLYPQRIHLRTKRSKRCKSCRHILIKPDQKAQATRFKIKFTAMLYVPIINIVNQPYLEIGKPTQVILKFTNPLEQEMEIILATSQVTKDNQAQISVLAPQFKVYPYADMLEFDEEERRRRLVSETNNSTIGIHERKLNTTSIIIEVVPQAEVKNFMFPMLVTYSYTLKSDSEDGESETLTKKKYSFWTIIGLGSVDH</sequence>
<name>A0ABR2VRD1_9FUNG</name>
<organism evidence="15 16">
    <name type="scientific">Basidiobolus ranarum</name>
    <dbReference type="NCBI Taxonomy" id="34480"/>
    <lineage>
        <taxon>Eukaryota</taxon>
        <taxon>Fungi</taxon>
        <taxon>Fungi incertae sedis</taxon>
        <taxon>Zoopagomycota</taxon>
        <taxon>Entomophthoromycotina</taxon>
        <taxon>Basidiobolomycetes</taxon>
        <taxon>Basidiobolales</taxon>
        <taxon>Basidiobolaceae</taxon>
        <taxon>Basidiobolus</taxon>
    </lineage>
</organism>
<evidence type="ECO:0000256" key="3">
    <source>
        <dbReference type="ARBA" id="ARBA00004657"/>
    </source>
</evidence>
<evidence type="ECO:0000256" key="1">
    <source>
        <dbReference type="ARBA" id="ARBA00004300"/>
    </source>
</evidence>
<evidence type="ECO:0000313" key="16">
    <source>
        <dbReference type="Proteomes" id="UP001479436"/>
    </source>
</evidence>
<dbReference type="Proteomes" id="UP001479436">
    <property type="component" value="Unassembled WGS sequence"/>
</dbReference>
<comment type="caution">
    <text evidence="15">The sequence shown here is derived from an EMBL/GenBank/DDBJ whole genome shotgun (WGS) entry which is preliminary data.</text>
</comment>
<feature type="compositionally biased region" description="Basic and acidic residues" evidence="14">
    <location>
        <begin position="45"/>
        <end position="59"/>
    </location>
</feature>
<evidence type="ECO:0000256" key="10">
    <source>
        <dbReference type="ARBA" id="ARBA00023212"/>
    </source>
</evidence>
<evidence type="ECO:0000256" key="14">
    <source>
        <dbReference type="SAM" id="MobiDB-lite"/>
    </source>
</evidence>
<evidence type="ECO:0000256" key="11">
    <source>
        <dbReference type="ARBA" id="ARBA00034776"/>
    </source>
</evidence>
<evidence type="ECO:0000256" key="13">
    <source>
        <dbReference type="ARBA" id="ARBA00093507"/>
    </source>
</evidence>
<keyword evidence="10" id="KW-0206">Cytoskeleton</keyword>
<accession>A0ABR2VRD1</accession>
<evidence type="ECO:0000256" key="6">
    <source>
        <dbReference type="ARBA" id="ARBA00022553"/>
    </source>
</evidence>
<proteinExistence type="inferred from homology"/>
<dbReference type="PANTHER" id="PTHR13034">
    <property type="entry name" value="DYNACTIN P62 SUBUNIT"/>
    <property type="match status" value="1"/>
</dbReference>